<dbReference type="InterPro" id="IPR015943">
    <property type="entry name" value="WD40/YVTN_repeat-like_dom_sf"/>
</dbReference>
<dbReference type="SUPFAM" id="SSF63829">
    <property type="entry name" value="Calcium-dependent phosphotriesterase"/>
    <property type="match status" value="1"/>
</dbReference>
<accession>A0A7S7NM99</accession>
<evidence type="ECO:0000313" key="2">
    <source>
        <dbReference type="Proteomes" id="UP000593892"/>
    </source>
</evidence>
<dbReference type="RefSeq" id="WP_194447894.1">
    <property type="nucleotide sequence ID" value="NZ_CP063849.1"/>
</dbReference>
<organism evidence="1 2">
    <name type="scientific">Paludibaculum fermentans</name>
    <dbReference type="NCBI Taxonomy" id="1473598"/>
    <lineage>
        <taxon>Bacteria</taxon>
        <taxon>Pseudomonadati</taxon>
        <taxon>Acidobacteriota</taxon>
        <taxon>Terriglobia</taxon>
        <taxon>Bryobacterales</taxon>
        <taxon>Bryobacteraceae</taxon>
        <taxon>Paludibaculum</taxon>
    </lineage>
</organism>
<dbReference type="InterPro" id="IPR019405">
    <property type="entry name" value="Lactonase_7-beta_prop"/>
</dbReference>
<dbReference type="AlphaFoldDB" id="A0A7S7NM99"/>
<name>A0A7S7NM99_PALFE</name>
<dbReference type="EMBL" id="CP063849">
    <property type="protein sequence ID" value="QOY86225.1"/>
    <property type="molecule type" value="Genomic_DNA"/>
</dbReference>
<evidence type="ECO:0000313" key="1">
    <source>
        <dbReference type="EMBL" id="QOY86225.1"/>
    </source>
</evidence>
<protein>
    <submittedName>
        <fullName evidence="1">Beta-propeller fold lactonase family protein</fullName>
    </submittedName>
</protein>
<dbReference type="Proteomes" id="UP000593892">
    <property type="component" value="Chromosome"/>
</dbReference>
<proteinExistence type="predicted"/>
<reference evidence="1 2" key="1">
    <citation type="submission" date="2020-10" db="EMBL/GenBank/DDBJ databases">
        <title>Complete genome sequence of Paludibaculum fermentans P105T, a facultatively anaerobic acidobacterium capable of dissimilatory Fe(III) reduction.</title>
        <authorList>
            <person name="Dedysh S.N."/>
            <person name="Beletsky A.V."/>
            <person name="Kulichevskaya I.S."/>
            <person name="Mardanov A.V."/>
            <person name="Ravin N.V."/>
        </authorList>
    </citation>
    <scope>NUCLEOTIDE SEQUENCE [LARGE SCALE GENOMIC DNA]</scope>
    <source>
        <strain evidence="1 2">P105</strain>
    </source>
</reference>
<gene>
    <name evidence="1" type="ORF">IRI77_25905</name>
</gene>
<dbReference type="Gene3D" id="2.130.10.10">
    <property type="entry name" value="YVTN repeat-like/Quinoprotein amine dehydrogenase"/>
    <property type="match status" value="1"/>
</dbReference>
<sequence>MRPIIGMPGSAYAGSPLVRSFDFASTAPDGRNALVAKDQSLYLVRRLDGGAPVWREFAKQAAVPSRVVWSDGAESVGLLNADATQLDLWSGLASEPKLAGSVSVSGITERIVSLAVDKNAGFAFAATQGQSSGTLYLLTAGAEPRMLMPLTQAGALLLAGNALYVADRGLSTVTRVTNWAQNPNLANVASAGSGVADPVGVALSQDGKLLYVANAESRQILAYDLGSNSLKGALDLDFVPSGLDRMGSNSLFLLRNGIAGEQPAQVLDTNAQKVYFVPVGLAVSGGE</sequence>
<keyword evidence="2" id="KW-1185">Reference proteome</keyword>
<dbReference type="KEGG" id="pfer:IRI77_25905"/>
<dbReference type="Pfam" id="PF10282">
    <property type="entry name" value="Lactonase"/>
    <property type="match status" value="1"/>
</dbReference>